<feature type="compositionally biased region" description="Basic and acidic residues" evidence="8">
    <location>
        <begin position="202"/>
        <end position="226"/>
    </location>
</feature>
<dbReference type="PANTHER" id="PTHR15467">
    <property type="entry name" value="ZINC-FINGERS AND HOMEOBOXES RELATED"/>
    <property type="match status" value="1"/>
</dbReference>
<protein>
    <recommendedName>
        <fullName evidence="9">Homeobox domain-containing protein</fullName>
    </recommendedName>
</protein>
<keyword evidence="11" id="KW-1185">Reference proteome</keyword>
<dbReference type="CDD" id="cd00086">
    <property type="entry name" value="homeodomain"/>
    <property type="match status" value="1"/>
</dbReference>
<evidence type="ECO:0000256" key="3">
    <source>
        <dbReference type="ARBA" id="ARBA00023125"/>
    </source>
</evidence>
<feature type="compositionally biased region" description="Basic residues" evidence="8">
    <location>
        <begin position="140"/>
        <end position="152"/>
    </location>
</feature>
<dbReference type="InterPro" id="IPR009057">
    <property type="entry name" value="Homeodomain-like_sf"/>
</dbReference>
<dbReference type="AlphaFoldDB" id="A0A6G0HJL3"/>
<accession>A0A6G0HJL3</accession>
<evidence type="ECO:0000256" key="7">
    <source>
        <dbReference type="RuleBase" id="RU000682"/>
    </source>
</evidence>
<dbReference type="SUPFAM" id="SSF46689">
    <property type="entry name" value="Homeodomain-like"/>
    <property type="match status" value="1"/>
</dbReference>
<keyword evidence="5 6" id="KW-0539">Nucleus</keyword>
<gene>
    <name evidence="10" type="ORF">D5F01_LYC22807</name>
</gene>
<proteinExistence type="predicted"/>
<dbReference type="SMART" id="SM00389">
    <property type="entry name" value="HOX"/>
    <property type="match status" value="1"/>
</dbReference>
<feature type="DNA-binding region" description="Homeobox" evidence="6">
    <location>
        <begin position="73"/>
        <end position="115"/>
    </location>
</feature>
<dbReference type="GO" id="GO:0005634">
    <property type="term" value="C:nucleus"/>
    <property type="evidence" value="ECO:0007669"/>
    <property type="project" value="UniProtKB-SubCell"/>
</dbReference>
<evidence type="ECO:0000313" key="11">
    <source>
        <dbReference type="Proteomes" id="UP000424527"/>
    </source>
</evidence>
<dbReference type="EMBL" id="REGW02000023">
    <property type="protein sequence ID" value="KAE8279221.1"/>
    <property type="molecule type" value="Genomic_DNA"/>
</dbReference>
<evidence type="ECO:0000256" key="1">
    <source>
        <dbReference type="ARBA" id="ARBA00003263"/>
    </source>
</evidence>
<organism evidence="10 11">
    <name type="scientific">Larimichthys crocea</name>
    <name type="common">Large yellow croaker</name>
    <name type="synonym">Pseudosciaena crocea</name>
    <dbReference type="NCBI Taxonomy" id="215358"/>
    <lineage>
        <taxon>Eukaryota</taxon>
        <taxon>Metazoa</taxon>
        <taxon>Chordata</taxon>
        <taxon>Craniata</taxon>
        <taxon>Vertebrata</taxon>
        <taxon>Euteleostomi</taxon>
        <taxon>Actinopterygii</taxon>
        <taxon>Neopterygii</taxon>
        <taxon>Teleostei</taxon>
        <taxon>Neoteleostei</taxon>
        <taxon>Acanthomorphata</taxon>
        <taxon>Eupercaria</taxon>
        <taxon>Sciaenidae</taxon>
        <taxon>Larimichthys</taxon>
    </lineage>
</organism>
<keyword evidence="4 6" id="KW-0371">Homeobox</keyword>
<evidence type="ECO:0000256" key="5">
    <source>
        <dbReference type="ARBA" id="ARBA00023242"/>
    </source>
</evidence>
<reference evidence="10 11" key="1">
    <citation type="submission" date="2019-07" db="EMBL/GenBank/DDBJ databases">
        <title>Chromosome genome assembly for large yellow croaker.</title>
        <authorList>
            <person name="Xiao S."/>
        </authorList>
    </citation>
    <scope>NUCLEOTIDE SEQUENCE [LARGE SCALE GENOMIC DNA]</scope>
    <source>
        <strain evidence="10">JMULYC20181020</strain>
        <tissue evidence="10">Muscle</tissue>
    </source>
</reference>
<dbReference type="InterPro" id="IPR001356">
    <property type="entry name" value="HD"/>
</dbReference>
<dbReference type="PROSITE" id="PS50071">
    <property type="entry name" value="HOMEOBOX_2"/>
    <property type="match status" value="1"/>
</dbReference>
<feature type="compositionally biased region" description="Polar residues" evidence="8">
    <location>
        <begin position="227"/>
        <end position="237"/>
    </location>
</feature>
<evidence type="ECO:0000313" key="10">
    <source>
        <dbReference type="EMBL" id="KAE8279221.1"/>
    </source>
</evidence>
<feature type="region of interest" description="Disordered" evidence="8">
    <location>
        <begin position="131"/>
        <end position="279"/>
    </location>
</feature>
<dbReference type="Gene3D" id="1.10.10.60">
    <property type="entry name" value="Homeodomain-like"/>
    <property type="match status" value="1"/>
</dbReference>
<comment type="caution">
    <text evidence="10">The sequence shown here is derived from an EMBL/GenBank/DDBJ whole genome shotgun (WGS) entry which is preliminary data.</text>
</comment>
<name>A0A6G0HJL3_LARCR</name>
<evidence type="ECO:0000256" key="8">
    <source>
        <dbReference type="SAM" id="MobiDB-lite"/>
    </source>
</evidence>
<feature type="compositionally biased region" description="Basic and acidic residues" evidence="8">
    <location>
        <begin position="174"/>
        <end position="194"/>
    </location>
</feature>
<keyword evidence="3 6" id="KW-0238">DNA-binding</keyword>
<dbReference type="Proteomes" id="UP000424527">
    <property type="component" value="Unassembled WGS sequence"/>
</dbReference>
<dbReference type="Pfam" id="PF00046">
    <property type="entry name" value="Homeodomain"/>
    <property type="match status" value="1"/>
</dbReference>
<dbReference type="PANTHER" id="PTHR15467:SF10">
    <property type="entry name" value="HOMEOBOX AND LEUCINE ZIPPER ENCODING B-RELATED"/>
    <property type="match status" value="1"/>
</dbReference>
<comment type="function">
    <text evidence="1">Sequence-specific transcription factor which is part of a developmental regulatory system that provides cells with specific positional identities on the anterior-posterior axis.</text>
</comment>
<dbReference type="GO" id="GO:0003677">
    <property type="term" value="F:DNA binding"/>
    <property type="evidence" value="ECO:0007669"/>
    <property type="project" value="UniProtKB-UniRule"/>
</dbReference>
<dbReference type="GO" id="GO:0000981">
    <property type="term" value="F:DNA-binding transcription factor activity, RNA polymerase II-specific"/>
    <property type="evidence" value="ECO:0007669"/>
    <property type="project" value="TreeGrafter"/>
</dbReference>
<evidence type="ECO:0000259" key="9">
    <source>
        <dbReference type="PROSITE" id="PS50071"/>
    </source>
</evidence>
<evidence type="ECO:0000256" key="2">
    <source>
        <dbReference type="ARBA" id="ARBA00004123"/>
    </source>
</evidence>
<sequence>MMQTAAEGLPMFSQETPDATLSEINTAPAVAFSLNQNSMVCLPVVSDSTKVIWINFDQTSLQLDSATELQLDKAFDSFPYLTQNQTAALAQRCSLHPDQVKVWFMVQRLRYGISWDYKDIRDVRKKIKPSWGKKELKKDKGGKKRSGRKKGEKVREEQSAKEGSTMGENMTANKQEKPMKKENDSKVGELEEDKRRKKKRTTVTERERVERGGETEIRCDEVKGESTKSPQSETTPFSRKKKKAKASKGLLSVQEWPAHKSLVVPDQAWDAPPSSSQAA</sequence>
<evidence type="ECO:0000256" key="6">
    <source>
        <dbReference type="PROSITE-ProRule" id="PRU00108"/>
    </source>
</evidence>
<feature type="domain" description="Homeobox" evidence="9">
    <location>
        <begin position="71"/>
        <end position="114"/>
    </location>
</feature>
<evidence type="ECO:0000256" key="4">
    <source>
        <dbReference type="ARBA" id="ARBA00023155"/>
    </source>
</evidence>
<comment type="subcellular location">
    <subcellularLocation>
        <location evidence="2 6 7">Nucleus</location>
    </subcellularLocation>
</comment>